<accession>A0A9P7V0L0</accession>
<evidence type="ECO:0000313" key="2">
    <source>
        <dbReference type="Proteomes" id="UP001049176"/>
    </source>
</evidence>
<gene>
    <name evidence="1" type="ORF">E1B28_000021</name>
</gene>
<dbReference type="KEGG" id="more:E1B28_000021"/>
<proteinExistence type="predicted"/>
<evidence type="ECO:0000313" key="1">
    <source>
        <dbReference type="EMBL" id="KAG7098047.1"/>
    </source>
</evidence>
<name>A0A9P7V0L0_9AGAR</name>
<dbReference type="EMBL" id="CM032181">
    <property type="protein sequence ID" value="KAG7098047.1"/>
    <property type="molecule type" value="Genomic_DNA"/>
</dbReference>
<sequence length="136" mass="15733">MRNAVCLKMFDEALLPAPGYEAFKGDHDIFFNPIRPNERLLNLNFTDDMMHREYAVSNRLEYLQGTLLPHAYGFHESLGDPPHWKNGQQIHHGDCYWAFSKFTSFKNMAREFTVCIKGILCYVMAELIKVIGTSTK</sequence>
<keyword evidence="2" id="KW-1185">Reference proteome</keyword>
<protein>
    <submittedName>
        <fullName evidence="1">Uncharacterized protein</fullName>
    </submittedName>
</protein>
<dbReference type="OrthoDB" id="3138711at2759"/>
<dbReference type="GeneID" id="66069097"/>
<reference evidence="1" key="1">
    <citation type="journal article" date="2021" name="Genome Biol. Evol.">
        <title>The assembled and annotated genome of the fairy-ring fungus Marasmius oreades.</title>
        <authorList>
            <person name="Hiltunen M."/>
            <person name="Ament-Velasquez S.L."/>
            <person name="Johannesson H."/>
        </authorList>
    </citation>
    <scope>NUCLEOTIDE SEQUENCE</scope>
    <source>
        <strain evidence="1">03SP1</strain>
    </source>
</reference>
<comment type="caution">
    <text evidence="1">The sequence shown here is derived from an EMBL/GenBank/DDBJ whole genome shotgun (WGS) entry which is preliminary data.</text>
</comment>
<dbReference type="AlphaFoldDB" id="A0A9P7V0L0"/>
<organism evidence="1 2">
    <name type="scientific">Marasmius oreades</name>
    <name type="common">fairy-ring Marasmius</name>
    <dbReference type="NCBI Taxonomy" id="181124"/>
    <lineage>
        <taxon>Eukaryota</taxon>
        <taxon>Fungi</taxon>
        <taxon>Dikarya</taxon>
        <taxon>Basidiomycota</taxon>
        <taxon>Agaricomycotina</taxon>
        <taxon>Agaricomycetes</taxon>
        <taxon>Agaricomycetidae</taxon>
        <taxon>Agaricales</taxon>
        <taxon>Marasmiineae</taxon>
        <taxon>Marasmiaceae</taxon>
        <taxon>Marasmius</taxon>
    </lineage>
</organism>
<dbReference type="Proteomes" id="UP001049176">
    <property type="component" value="Chromosome 1"/>
</dbReference>
<dbReference type="RefSeq" id="XP_043014517.1">
    <property type="nucleotide sequence ID" value="XM_043145818.1"/>
</dbReference>